<dbReference type="HOGENOM" id="CLU_086988_0_0_10"/>
<keyword evidence="2" id="KW-1185">Reference proteome</keyword>
<protein>
    <recommendedName>
        <fullName evidence="3">Tetratricopeptide repeat protein</fullName>
    </recommendedName>
</protein>
<name>I0K7L6_9BACT</name>
<dbReference type="eggNOG" id="ENOG50332Z6">
    <property type="taxonomic scope" value="Bacteria"/>
</dbReference>
<dbReference type="AlphaFoldDB" id="I0K7L6"/>
<dbReference type="KEGG" id="fae:FAES_2110"/>
<proteinExistence type="predicted"/>
<dbReference type="PATRIC" id="fig|1166018.3.peg.3858"/>
<evidence type="ECO:0000313" key="1">
    <source>
        <dbReference type="EMBL" id="CCH00119.1"/>
    </source>
</evidence>
<sequence length="290" mass="33059">MMPIDKETFSYWVTHPEDLTTADFQQLQENLDAYPYCQSLYTLAAKAASIHQKGQTVPYVRRAAAYALSRNALRKLIDNEFQWSTNLLLKLNELASRQVPIPDDYQHESYALFRNKAVGTNGWQMPLIQMPRIAFNESGMVVDTAFRPPVDDPTLAEEAIQADLALDEQQALEEDQQLAQQRQIDEDRKRQLEIIENFIRNEPRIAPVRGRLGEPAEQEDLSQRSQPTALGGGLVTESFAKILCRQGKYDKAIEIYEKLALKNPEKSAYFAAKISELTTSRNEEQPVAKR</sequence>
<dbReference type="RefSeq" id="WP_015331218.1">
    <property type="nucleotide sequence ID" value="NC_020054.1"/>
</dbReference>
<dbReference type="EMBL" id="HE796683">
    <property type="protein sequence ID" value="CCH00119.1"/>
    <property type="molecule type" value="Genomic_DNA"/>
</dbReference>
<dbReference type="Proteomes" id="UP000011058">
    <property type="component" value="Chromosome"/>
</dbReference>
<reference evidence="1 2" key="1">
    <citation type="journal article" date="2012" name="J. Bacteriol.">
        <title>Genome Sequence of Fibrella aestuarina BUZ 2T, a Filamentous Marine Bacterium.</title>
        <authorList>
            <person name="Filippini M."/>
            <person name="Qi W."/>
            <person name="Blom J."/>
            <person name="Goesmann A."/>
            <person name="Smits T.H."/>
            <person name="Bagheri H.C."/>
        </authorList>
    </citation>
    <scope>NUCLEOTIDE SEQUENCE [LARGE SCALE GENOMIC DNA]</scope>
    <source>
        <strain evidence="2">BUZ 2T</strain>
    </source>
</reference>
<dbReference type="STRING" id="1166018.FAES_2110"/>
<organism evidence="1 2">
    <name type="scientific">Fibrella aestuarina BUZ 2</name>
    <dbReference type="NCBI Taxonomy" id="1166018"/>
    <lineage>
        <taxon>Bacteria</taxon>
        <taxon>Pseudomonadati</taxon>
        <taxon>Bacteroidota</taxon>
        <taxon>Cytophagia</taxon>
        <taxon>Cytophagales</taxon>
        <taxon>Spirosomataceae</taxon>
        <taxon>Fibrella</taxon>
    </lineage>
</organism>
<evidence type="ECO:0000313" key="2">
    <source>
        <dbReference type="Proteomes" id="UP000011058"/>
    </source>
</evidence>
<evidence type="ECO:0008006" key="3">
    <source>
        <dbReference type="Google" id="ProtNLM"/>
    </source>
</evidence>
<dbReference type="OrthoDB" id="594666at2"/>
<accession>I0K7L6</accession>
<gene>
    <name evidence="1" type="ORF">FAES_2110</name>
</gene>